<dbReference type="AlphaFoldDB" id="V5H8U8"/>
<keyword evidence="2" id="KW-0732">Signal</keyword>
<proteinExistence type="evidence at transcript level"/>
<evidence type="ECO:0000256" key="2">
    <source>
        <dbReference type="SAM" id="SignalP"/>
    </source>
</evidence>
<evidence type="ECO:0000256" key="1">
    <source>
        <dbReference type="SAM" id="MobiDB-lite"/>
    </source>
</evidence>
<accession>V5H8U8</accession>
<feature type="chain" id="PRO_5004735393" evidence="2">
    <location>
        <begin position="21"/>
        <end position="86"/>
    </location>
</feature>
<organism evidence="3">
    <name type="scientific">Ixodes ricinus</name>
    <name type="common">Common tick</name>
    <name type="synonym">Acarus ricinus</name>
    <dbReference type="NCBI Taxonomy" id="34613"/>
    <lineage>
        <taxon>Eukaryota</taxon>
        <taxon>Metazoa</taxon>
        <taxon>Ecdysozoa</taxon>
        <taxon>Arthropoda</taxon>
        <taxon>Chelicerata</taxon>
        <taxon>Arachnida</taxon>
        <taxon>Acari</taxon>
        <taxon>Parasitiformes</taxon>
        <taxon>Ixodida</taxon>
        <taxon>Ixodoidea</taxon>
        <taxon>Ixodidae</taxon>
        <taxon>Ixodinae</taxon>
        <taxon>Ixodes</taxon>
    </lineage>
</organism>
<name>V5H8U8_IXORI</name>
<feature type="compositionally biased region" description="Basic and acidic residues" evidence="1">
    <location>
        <begin position="32"/>
        <end position="47"/>
    </location>
</feature>
<evidence type="ECO:0000313" key="3">
    <source>
        <dbReference type="EMBL" id="JAB71002.1"/>
    </source>
</evidence>
<feature type="signal peptide" evidence="2">
    <location>
        <begin position="1"/>
        <end position="20"/>
    </location>
</feature>
<feature type="compositionally biased region" description="Polar residues" evidence="1">
    <location>
        <begin position="48"/>
        <end position="58"/>
    </location>
</feature>
<reference evidence="3" key="1">
    <citation type="journal article" date="2015" name="Sci. Rep.">
        <title>Tissue- and time-dependent transcription in Ixodes ricinus salivary glands and midguts when blood feeding on the vertebrate host.</title>
        <authorList>
            <person name="Kotsyfakis M."/>
            <person name="Schwarz A."/>
            <person name="Erhart J."/>
            <person name="Ribeiro J.M."/>
        </authorList>
    </citation>
    <scope>NUCLEOTIDE SEQUENCE</scope>
    <source>
        <tissue evidence="3">Salivary gland and midgut</tissue>
    </source>
</reference>
<feature type="region of interest" description="Disordered" evidence="1">
    <location>
        <begin position="32"/>
        <end position="86"/>
    </location>
</feature>
<sequence length="86" mass="9651">MLKMAQKLTLMMFVVFGLLAISTFDHVVCSGRDKGHAKRPDCTDRPCTETTRPSTNLNPLPVRRNGKVVPNPTPYPGYRVTERYGT</sequence>
<dbReference type="EMBL" id="GANP01013466">
    <property type="protein sequence ID" value="JAB71002.1"/>
    <property type="molecule type" value="mRNA"/>
</dbReference>
<protein>
    <submittedName>
        <fullName evidence="3">Putative secreted peptide of 4.3 kDa</fullName>
    </submittedName>
</protein>